<accession>A0A0E9RQJ6</accession>
<dbReference type="AlphaFoldDB" id="A0A0E9RQJ6"/>
<reference evidence="1" key="1">
    <citation type="submission" date="2014-11" db="EMBL/GenBank/DDBJ databases">
        <authorList>
            <person name="Amaro Gonzalez C."/>
        </authorList>
    </citation>
    <scope>NUCLEOTIDE SEQUENCE</scope>
</reference>
<organism evidence="1">
    <name type="scientific">Anguilla anguilla</name>
    <name type="common">European freshwater eel</name>
    <name type="synonym">Muraena anguilla</name>
    <dbReference type="NCBI Taxonomy" id="7936"/>
    <lineage>
        <taxon>Eukaryota</taxon>
        <taxon>Metazoa</taxon>
        <taxon>Chordata</taxon>
        <taxon>Craniata</taxon>
        <taxon>Vertebrata</taxon>
        <taxon>Euteleostomi</taxon>
        <taxon>Actinopterygii</taxon>
        <taxon>Neopterygii</taxon>
        <taxon>Teleostei</taxon>
        <taxon>Anguilliformes</taxon>
        <taxon>Anguillidae</taxon>
        <taxon>Anguilla</taxon>
    </lineage>
</organism>
<proteinExistence type="predicted"/>
<evidence type="ECO:0000313" key="1">
    <source>
        <dbReference type="EMBL" id="JAH30680.1"/>
    </source>
</evidence>
<dbReference type="EMBL" id="GBXM01077897">
    <property type="protein sequence ID" value="JAH30680.1"/>
    <property type="molecule type" value="Transcribed_RNA"/>
</dbReference>
<name>A0A0E9RQJ6_ANGAN</name>
<reference evidence="1" key="2">
    <citation type="journal article" date="2015" name="Fish Shellfish Immunol.">
        <title>Early steps in the European eel (Anguilla anguilla)-Vibrio vulnificus interaction in the gills: Role of the RtxA13 toxin.</title>
        <authorList>
            <person name="Callol A."/>
            <person name="Pajuelo D."/>
            <person name="Ebbesson L."/>
            <person name="Teles M."/>
            <person name="MacKenzie S."/>
            <person name="Amaro C."/>
        </authorList>
    </citation>
    <scope>NUCLEOTIDE SEQUENCE</scope>
</reference>
<protein>
    <submittedName>
        <fullName evidence="1">Uncharacterized protein</fullName>
    </submittedName>
</protein>
<sequence>MVCFCSTCRNEYRHFCYWENKYYLVQTVNKNNKVWSEYFCFGLE</sequence>